<dbReference type="PANTHER" id="PTHR43825">
    <property type="entry name" value="PYRUVATE DEHYDROGENASE E1 COMPONENT"/>
    <property type="match status" value="1"/>
</dbReference>
<comment type="cofactor">
    <cofactor evidence="1">
        <name>Mn(2+)</name>
        <dbReference type="ChEBI" id="CHEBI:29035"/>
    </cofactor>
</comment>
<accession>A0A7S4MSH1</accession>
<sequence length="703" mass="75763">MTASSENGAGATAPAIDPIHQSFCHDASIPPMTTDSTHYSALRESLHGADDELNVFPFDLSSYRKISIDPFSTEALSESQLSDVKHNIDLCRDVIVFFTSCGSASGYGGHTGGAYDTVPEVVLFDAFFRARPDKFVPVFYDEAGHRVATQYLMSALDGYIAPEFLRFYRKGGSKLPGHPELGLTPGVQFSSGRLGHMWGTVNGIAMANPDKIVLMLGSDGSEMEGNNAEAARLAVARGLNVKLVLDDNDITITGHPAEYLPGFSVEKTLEGHGLKTRNAKGEDVADLYAACRAMLRVDGPAAVVCKRSMAPGIDGVEGTSQGHDAVAVKSAVPYLESKGRKDAVKYLELPTKTKDPKTYEGVGAYDAMRKTVGQTVVDVLGQMDAAKRKETVMVIDSDLGGSTNFNKIQAAYPEIYVQSGVMERGNFAAAAGFGMHPSKQGVFSTFAAFLEMCCSEITMARLNRSNVFCHFSHSGVDDMADNTCHFGLNNLFADNGVEEEGGYKTMLYFPADVRQAAAVVKRTFPLEVDGASNKGMRFVFTTRSKTPLLLKDDGETELYGDDYNFVPGKDEIVREGTAGYIVSFGDALYRCLDAVTALKSQGIDVGLINKPTLNVVDTDTMEKIAASPLCLVVECLGHKTGLGSKFGSWLLETDRAQKGGDVCKFSRIATHKEGGGGLWEQAYHQGYDSESVQGRVKSMLGKE</sequence>
<dbReference type="PANTHER" id="PTHR43825:SF1">
    <property type="entry name" value="TRANSKETOLASE-LIKE PYRIMIDINE-BINDING DOMAIN-CONTAINING PROTEIN"/>
    <property type="match status" value="1"/>
</dbReference>
<protein>
    <recommendedName>
        <fullName evidence="6">Transketolase-like pyrimidine-binding domain-containing protein</fullName>
    </recommendedName>
</protein>
<dbReference type="InterPro" id="IPR009014">
    <property type="entry name" value="Transketo_C/PFOR_II"/>
</dbReference>
<evidence type="ECO:0000256" key="2">
    <source>
        <dbReference type="ARBA" id="ARBA00001941"/>
    </source>
</evidence>
<dbReference type="InterPro" id="IPR029061">
    <property type="entry name" value="THDP-binding"/>
</dbReference>
<dbReference type="InterPro" id="IPR033248">
    <property type="entry name" value="Transketolase_C"/>
</dbReference>
<dbReference type="SUPFAM" id="SSF52518">
    <property type="entry name" value="Thiamin diphosphate-binding fold (THDP-binding)"/>
    <property type="match status" value="2"/>
</dbReference>
<dbReference type="Pfam" id="PF02780">
    <property type="entry name" value="Transketolase_C"/>
    <property type="match status" value="1"/>
</dbReference>
<evidence type="ECO:0000256" key="3">
    <source>
        <dbReference type="ARBA" id="ARBA00001946"/>
    </source>
</evidence>
<comment type="cofactor">
    <cofactor evidence="4">
        <name>thiamine diphosphate</name>
        <dbReference type="ChEBI" id="CHEBI:58937"/>
    </cofactor>
</comment>
<reference evidence="7" key="1">
    <citation type="submission" date="2021-01" db="EMBL/GenBank/DDBJ databases">
        <authorList>
            <person name="Corre E."/>
            <person name="Pelletier E."/>
            <person name="Niang G."/>
            <person name="Scheremetjew M."/>
            <person name="Finn R."/>
            <person name="Kale V."/>
            <person name="Holt S."/>
            <person name="Cochrane G."/>
            <person name="Meng A."/>
            <person name="Brown T."/>
            <person name="Cohen L."/>
        </authorList>
    </citation>
    <scope>NUCLEOTIDE SEQUENCE</scope>
    <source>
        <strain evidence="7">Isolate 1302-5</strain>
    </source>
</reference>
<dbReference type="InterPro" id="IPR005475">
    <property type="entry name" value="Transketolase-like_Pyr-bd"/>
</dbReference>
<dbReference type="GO" id="GO:0005737">
    <property type="term" value="C:cytoplasm"/>
    <property type="evidence" value="ECO:0007669"/>
    <property type="project" value="UniProtKB-ARBA"/>
</dbReference>
<proteinExistence type="inferred from homology"/>
<evidence type="ECO:0000256" key="5">
    <source>
        <dbReference type="ARBA" id="ARBA00007131"/>
    </source>
</evidence>
<dbReference type="SUPFAM" id="SSF52922">
    <property type="entry name" value="TK C-terminal domain-like"/>
    <property type="match status" value="1"/>
</dbReference>
<organism evidence="7">
    <name type="scientific">Odontella aurita</name>
    <dbReference type="NCBI Taxonomy" id="265563"/>
    <lineage>
        <taxon>Eukaryota</taxon>
        <taxon>Sar</taxon>
        <taxon>Stramenopiles</taxon>
        <taxon>Ochrophyta</taxon>
        <taxon>Bacillariophyta</taxon>
        <taxon>Mediophyceae</taxon>
        <taxon>Biddulphiophycidae</taxon>
        <taxon>Eupodiscales</taxon>
        <taxon>Odontellaceae</taxon>
        <taxon>Odontella</taxon>
    </lineage>
</organism>
<dbReference type="InterPro" id="IPR005474">
    <property type="entry name" value="Transketolase_N"/>
</dbReference>
<dbReference type="Gene3D" id="3.40.50.970">
    <property type="match status" value="2"/>
</dbReference>
<dbReference type="SMART" id="SM00861">
    <property type="entry name" value="Transket_pyr"/>
    <property type="match status" value="1"/>
</dbReference>
<evidence type="ECO:0000256" key="4">
    <source>
        <dbReference type="ARBA" id="ARBA00001964"/>
    </source>
</evidence>
<dbReference type="EMBL" id="HBKQ01022979">
    <property type="protein sequence ID" value="CAE2240424.1"/>
    <property type="molecule type" value="Transcribed_RNA"/>
</dbReference>
<dbReference type="Pfam" id="PF02779">
    <property type="entry name" value="Transket_pyr"/>
    <property type="match status" value="1"/>
</dbReference>
<comment type="cofactor">
    <cofactor evidence="3">
        <name>Mg(2+)</name>
        <dbReference type="ChEBI" id="CHEBI:18420"/>
    </cofactor>
</comment>
<dbReference type="AlphaFoldDB" id="A0A7S4MSH1"/>
<feature type="domain" description="Transketolase-like pyrimidine-binding" evidence="6">
    <location>
        <begin position="366"/>
        <end position="548"/>
    </location>
</feature>
<evidence type="ECO:0000259" key="6">
    <source>
        <dbReference type="SMART" id="SM00861"/>
    </source>
</evidence>
<evidence type="ECO:0000256" key="1">
    <source>
        <dbReference type="ARBA" id="ARBA00001936"/>
    </source>
</evidence>
<name>A0A7S4MSH1_9STRA</name>
<comment type="similarity">
    <text evidence="5">Belongs to the transketolase family.</text>
</comment>
<gene>
    <name evidence="7" type="ORF">OAUR00152_LOCUS15635</name>
</gene>
<evidence type="ECO:0000313" key="7">
    <source>
        <dbReference type="EMBL" id="CAE2240424.1"/>
    </source>
</evidence>
<dbReference type="Pfam" id="PF00456">
    <property type="entry name" value="Transketolase_N"/>
    <property type="match status" value="1"/>
</dbReference>
<comment type="cofactor">
    <cofactor evidence="2">
        <name>Co(2+)</name>
        <dbReference type="ChEBI" id="CHEBI:48828"/>
    </cofactor>
</comment>
<dbReference type="Gene3D" id="3.40.50.920">
    <property type="match status" value="1"/>
</dbReference>
<dbReference type="InterPro" id="IPR051157">
    <property type="entry name" value="PDH/Transketolase"/>
</dbReference>